<proteinExistence type="predicted"/>
<keyword evidence="1" id="KW-0812">Transmembrane</keyword>
<comment type="caution">
    <text evidence="2">The sequence shown here is derived from an EMBL/GenBank/DDBJ whole genome shotgun (WGS) entry which is preliminary data.</text>
</comment>
<keyword evidence="1" id="KW-1133">Transmembrane helix</keyword>
<feature type="transmembrane region" description="Helical" evidence="1">
    <location>
        <begin position="120"/>
        <end position="137"/>
    </location>
</feature>
<dbReference type="AlphaFoldDB" id="A0A3S1IYR2"/>
<gene>
    <name evidence="2" type="ORF">DSM106972_041890</name>
</gene>
<keyword evidence="1" id="KW-0472">Membrane</keyword>
<evidence type="ECO:0000313" key="2">
    <source>
        <dbReference type="EMBL" id="RUT04620.1"/>
    </source>
</evidence>
<evidence type="ECO:0000313" key="3">
    <source>
        <dbReference type="Proteomes" id="UP000271624"/>
    </source>
</evidence>
<sequence>MMLEFIPFLIACTILLGAISLKSPVLLFCLLAGSLISVVIHQIGRQVNLPRRQVIFLQVVAVGVILACFWLDYFADPAQAQFFKRAEDFFRNNLTQGTSNTTNAAGTQAAISLIFNVLRALYLLYIAVALIGVINAVRRDDDWQNIARTPLLVVIAVTIADVLTGFVIGN</sequence>
<reference evidence="2" key="2">
    <citation type="journal article" date="2019" name="Genome Biol. Evol.">
        <title>Day and night: Metabolic profiles and evolutionary relationships of six axenic non-marine cyanobacteria.</title>
        <authorList>
            <person name="Will S.E."/>
            <person name="Henke P."/>
            <person name="Boedeker C."/>
            <person name="Huang S."/>
            <person name="Brinkmann H."/>
            <person name="Rohde M."/>
            <person name="Jarek M."/>
            <person name="Friedl T."/>
            <person name="Seufert S."/>
            <person name="Schumacher M."/>
            <person name="Overmann J."/>
            <person name="Neumann-Schaal M."/>
            <person name="Petersen J."/>
        </authorList>
    </citation>
    <scope>NUCLEOTIDE SEQUENCE [LARGE SCALE GENOMIC DNA]</scope>
    <source>
        <strain evidence="2">PCC 7102</strain>
    </source>
</reference>
<accession>A0A3S1IYR2</accession>
<organism evidence="2 3">
    <name type="scientific">Dulcicalothrix desertica PCC 7102</name>
    <dbReference type="NCBI Taxonomy" id="232991"/>
    <lineage>
        <taxon>Bacteria</taxon>
        <taxon>Bacillati</taxon>
        <taxon>Cyanobacteriota</taxon>
        <taxon>Cyanophyceae</taxon>
        <taxon>Nostocales</taxon>
        <taxon>Calotrichaceae</taxon>
        <taxon>Dulcicalothrix</taxon>
    </lineage>
</organism>
<feature type="transmembrane region" description="Helical" evidence="1">
    <location>
        <begin position="54"/>
        <end position="75"/>
    </location>
</feature>
<name>A0A3S1IYR2_9CYAN</name>
<dbReference type="EMBL" id="RSCL01000010">
    <property type="protein sequence ID" value="RUT04620.1"/>
    <property type="molecule type" value="Genomic_DNA"/>
</dbReference>
<dbReference type="Proteomes" id="UP000271624">
    <property type="component" value="Unassembled WGS sequence"/>
</dbReference>
<protein>
    <submittedName>
        <fullName evidence="2">Uncharacterized protein</fullName>
    </submittedName>
</protein>
<feature type="transmembrane region" description="Helical" evidence="1">
    <location>
        <begin position="149"/>
        <end position="168"/>
    </location>
</feature>
<reference evidence="2" key="1">
    <citation type="submission" date="2018-12" db="EMBL/GenBank/DDBJ databases">
        <authorList>
            <person name="Will S."/>
            <person name="Neumann-Schaal M."/>
            <person name="Henke P."/>
        </authorList>
    </citation>
    <scope>NUCLEOTIDE SEQUENCE</scope>
    <source>
        <strain evidence="2">PCC 7102</strain>
    </source>
</reference>
<keyword evidence="3" id="KW-1185">Reference proteome</keyword>
<feature type="transmembrane region" description="Helical" evidence="1">
    <location>
        <begin position="6"/>
        <end position="33"/>
    </location>
</feature>
<evidence type="ECO:0000256" key="1">
    <source>
        <dbReference type="SAM" id="Phobius"/>
    </source>
</evidence>